<feature type="compositionally biased region" description="Low complexity" evidence="1">
    <location>
        <begin position="519"/>
        <end position="536"/>
    </location>
</feature>
<name>A0A517TFB5_9PLAN</name>
<accession>A0A517TFB5</accession>
<protein>
    <submittedName>
        <fullName evidence="2">Uncharacterized protein</fullName>
    </submittedName>
</protein>
<feature type="compositionally biased region" description="Low complexity" evidence="1">
    <location>
        <begin position="414"/>
        <end position="465"/>
    </location>
</feature>
<sequence length="546" mass="59542">MRRFLHYASDASTLRGEISARAVEGCWFELHRQGGCGAGELRLSDSFLNRTEIRIGEWIAFEWGDEERWYFGRIEEREADSPAGSRFTLEGMAVELNEIFPGGFNRSLDAPPHRFAATDLFSDDPDRPEETFDSVGNLVDLVERLFTRYISGNAHISWAPSLVETPLNSLADELSSVKLRGEESVRSLLNDLALRAEGASWGVNEHGQFYFLRKPISASHQYREGVNTIVLTESRDRDLLFNRVLLTGGYVYGAEAVTWFPRTSTYRWRGNYIEPNSRDEYGERRIRISVPWIRTATDSRAFVREFFKTYALPTSRYVIEVGNQATRFVPWLGQVELRDRNNQLLTRTIVDSVRVQFDHFPRFRMQLGPADPRTLWPEPDENERWEIPGVRLSDFPDEAPGGEISAVDPTSGESFHTSDTSEVSSSVNSSITSSAGSSDVGSSDLPSSDLNSSDQSSAASSTNSSAGGGGSGSGQSDSSEISSSLDSSHSSDASDSGDSGLSGSGGSDSSGGGGGSGSGEISDSSSTATSDAVSSLQQSSDAPHSN</sequence>
<feature type="region of interest" description="Disordered" evidence="1">
    <location>
        <begin position="389"/>
        <end position="546"/>
    </location>
</feature>
<feature type="compositionally biased region" description="Low complexity" evidence="1">
    <location>
        <begin position="474"/>
        <end position="499"/>
    </location>
</feature>
<proteinExistence type="predicted"/>
<evidence type="ECO:0000256" key="1">
    <source>
        <dbReference type="SAM" id="MobiDB-lite"/>
    </source>
</evidence>
<organism evidence="2 3">
    <name type="scientific">Calycomorphotria hydatis</name>
    <dbReference type="NCBI Taxonomy" id="2528027"/>
    <lineage>
        <taxon>Bacteria</taxon>
        <taxon>Pseudomonadati</taxon>
        <taxon>Planctomycetota</taxon>
        <taxon>Planctomycetia</taxon>
        <taxon>Planctomycetales</taxon>
        <taxon>Planctomycetaceae</taxon>
        <taxon>Calycomorphotria</taxon>
    </lineage>
</organism>
<feature type="compositionally biased region" description="Polar residues" evidence="1">
    <location>
        <begin position="537"/>
        <end position="546"/>
    </location>
</feature>
<dbReference type="RefSeq" id="WP_145266725.1">
    <property type="nucleotide sequence ID" value="NZ_CP036316.1"/>
</dbReference>
<dbReference type="EMBL" id="CP036316">
    <property type="protein sequence ID" value="QDT67071.1"/>
    <property type="molecule type" value="Genomic_DNA"/>
</dbReference>
<gene>
    <name evidence="2" type="ORF">V22_43430</name>
</gene>
<evidence type="ECO:0000313" key="3">
    <source>
        <dbReference type="Proteomes" id="UP000319976"/>
    </source>
</evidence>
<dbReference type="Proteomes" id="UP000319976">
    <property type="component" value="Chromosome"/>
</dbReference>
<evidence type="ECO:0000313" key="2">
    <source>
        <dbReference type="EMBL" id="QDT67071.1"/>
    </source>
</evidence>
<reference evidence="2 3" key="1">
    <citation type="submission" date="2019-02" db="EMBL/GenBank/DDBJ databases">
        <title>Deep-cultivation of Planctomycetes and their phenomic and genomic characterization uncovers novel biology.</title>
        <authorList>
            <person name="Wiegand S."/>
            <person name="Jogler M."/>
            <person name="Boedeker C."/>
            <person name="Pinto D."/>
            <person name="Vollmers J."/>
            <person name="Rivas-Marin E."/>
            <person name="Kohn T."/>
            <person name="Peeters S.H."/>
            <person name="Heuer A."/>
            <person name="Rast P."/>
            <person name="Oberbeckmann S."/>
            <person name="Bunk B."/>
            <person name="Jeske O."/>
            <person name="Meyerdierks A."/>
            <person name="Storesund J.E."/>
            <person name="Kallscheuer N."/>
            <person name="Luecker S."/>
            <person name="Lage O.M."/>
            <person name="Pohl T."/>
            <person name="Merkel B.J."/>
            <person name="Hornburger P."/>
            <person name="Mueller R.-W."/>
            <person name="Bruemmer F."/>
            <person name="Labrenz M."/>
            <person name="Spormann A.M."/>
            <person name="Op den Camp H."/>
            <person name="Overmann J."/>
            <person name="Amann R."/>
            <person name="Jetten M.S.M."/>
            <person name="Mascher T."/>
            <person name="Medema M.H."/>
            <person name="Devos D.P."/>
            <person name="Kaster A.-K."/>
            <person name="Ovreas L."/>
            <person name="Rohde M."/>
            <person name="Galperin M.Y."/>
            <person name="Jogler C."/>
        </authorList>
    </citation>
    <scope>NUCLEOTIDE SEQUENCE [LARGE SCALE GENOMIC DNA]</scope>
    <source>
        <strain evidence="2 3">V22</strain>
    </source>
</reference>
<feature type="compositionally biased region" description="Gly residues" evidence="1">
    <location>
        <begin position="500"/>
        <end position="518"/>
    </location>
</feature>
<keyword evidence="3" id="KW-1185">Reference proteome</keyword>
<dbReference type="KEGG" id="chya:V22_43430"/>
<dbReference type="AlphaFoldDB" id="A0A517TFB5"/>
<dbReference type="OrthoDB" id="210892at2"/>